<dbReference type="GO" id="GO:0007411">
    <property type="term" value="P:axon guidance"/>
    <property type="evidence" value="ECO:0007669"/>
    <property type="project" value="TreeGrafter"/>
</dbReference>
<dbReference type="Pfam" id="PF25059">
    <property type="entry name" value="FN3_DSCAM-DSCAML_C"/>
    <property type="match status" value="1"/>
</dbReference>
<dbReference type="SMART" id="SM00408">
    <property type="entry name" value="IGc2"/>
    <property type="match status" value="2"/>
</dbReference>
<feature type="region of interest" description="Disordered" evidence="9">
    <location>
        <begin position="757"/>
        <end position="832"/>
    </location>
</feature>
<dbReference type="InterPro" id="IPR003961">
    <property type="entry name" value="FN3_dom"/>
</dbReference>
<dbReference type="InterPro" id="IPR007110">
    <property type="entry name" value="Ig-like_dom"/>
</dbReference>
<feature type="region of interest" description="Disordered" evidence="9">
    <location>
        <begin position="57"/>
        <end position="79"/>
    </location>
</feature>
<evidence type="ECO:0000256" key="9">
    <source>
        <dbReference type="SAM" id="MobiDB-lite"/>
    </source>
</evidence>
<dbReference type="SMART" id="SM00409">
    <property type="entry name" value="IG"/>
    <property type="match status" value="2"/>
</dbReference>
<keyword evidence="8" id="KW-0393">Immunoglobulin domain</keyword>
<feature type="domain" description="Ig-like" evidence="11">
    <location>
        <begin position="35"/>
        <end position="120"/>
    </location>
</feature>
<feature type="compositionally biased region" description="Low complexity" evidence="9">
    <location>
        <begin position="767"/>
        <end position="777"/>
    </location>
</feature>
<reference evidence="13" key="1">
    <citation type="submission" date="2022-02" db="EMBL/GenBank/DDBJ databases">
        <authorList>
            <person name="King R."/>
        </authorList>
    </citation>
    <scope>NUCLEOTIDE SEQUENCE</scope>
</reference>
<evidence type="ECO:0000256" key="3">
    <source>
        <dbReference type="ARBA" id="ARBA00022729"/>
    </source>
</evidence>
<evidence type="ECO:0000256" key="5">
    <source>
        <dbReference type="ARBA" id="ARBA00022989"/>
    </source>
</evidence>
<evidence type="ECO:0000256" key="6">
    <source>
        <dbReference type="ARBA" id="ARBA00023136"/>
    </source>
</evidence>
<dbReference type="FunFam" id="2.60.40.10:FF:000104">
    <property type="entry name" value="Down syndrome cell adhesion molecule b"/>
    <property type="match status" value="1"/>
</dbReference>
<dbReference type="EMBL" id="OU899036">
    <property type="protein sequence ID" value="CAH1732540.1"/>
    <property type="molecule type" value="Genomic_DNA"/>
</dbReference>
<feature type="domain" description="Fibronectin type-III" evidence="12">
    <location>
        <begin position="183"/>
        <end position="278"/>
    </location>
</feature>
<dbReference type="InterPro" id="IPR036179">
    <property type="entry name" value="Ig-like_dom_sf"/>
</dbReference>
<evidence type="ECO:0000256" key="8">
    <source>
        <dbReference type="ARBA" id="ARBA00023319"/>
    </source>
</evidence>
<keyword evidence="14" id="KW-1185">Reference proteome</keyword>
<keyword evidence="2 10" id="KW-0812">Transmembrane</keyword>
<organism evidence="13 14">
    <name type="scientific">Aphis gossypii</name>
    <name type="common">Cotton aphid</name>
    <dbReference type="NCBI Taxonomy" id="80765"/>
    <lineage>
        <taxon>Eukaryota</taxon>
        <taxon>Metazoa</taxon>
        <taxon>Ecdysozoa</taxon>
        <taxon>Arthropoda</taxon>
        <taxon>Hexapoda</taxon>
        <taxon>Insecta</taxon>
        <taxon>Pterygota</taxon>
        <taxon>Neoptera</taxon>
        <taxon>Paraneoptera</taxon>
        <taxon>Hemiptera</taxon>
        <taxon>Sternorrhyncha</taxon>
        <taxon>Aphidomorpha</taxon>
        <taxon>Aphidoidea</taxon>
        <taxon>Aphididae</taxon>
        <taxon>Aphidini</taxon>
        <taxon>Aphis</taxon>
        <taxon>Aphis</taxon>
    </lineage>
</organism>
<evidence type="ECO:0000256" key="1">
    <source>
        <dbReference type="ARBA" id="ARBA00004167"/>
    </source>
</evidence>
<protein>
    <recommendedName>
        <fullName evidence="15">Dscam</fullName>
    </recommendedName>
</protein>
<dbReference type="GO" id="GO:0070593">
    <property type="term" value="P:dendrite self-avoidance"/>
    <property type="evidence" value="ECO:0007669"/>
    <property type="project" value="TreeGrafter"/>
</dbReference>
<dbReference type="Pfam" id="PF00041">
    <property type="entry name" value="fn3"/>
    <property type="match status" value="1"/>
</dbReference>
<dbReference type="AlphaFoldDB" id="A0A9P0NQH4"/>
<feature type="transmembrane region" description="Helical" evidence="10">
    <location>
        <begin position="589"/>
        <end position="611"/>
    </location>
</feature>
<feature type="compositionally biased region" description="Polar residues" evidence="9">
    <location>
        <begin position="778"/>
        <end position="791"/>
    </location>
</feature>
<dbReference type="CDD" id="cd00063">
    <property type="entry name" value="FN3"/>
    <property type="match status" value="3"/>
</dbReference>
<feature type="domain" description="Fibronectin type-III" evidence="12">
    <location>
        <begin position="473"/>
        <end position="567"/>
    </location>
</feature>
<evidence type="ECO:0000313" key="13">
    <source>
        <dbReference type="EMBL" id="CAH1732540.1"/>
    </source>
</evidence>
<feature type="domain" description="Ig-like" evidence="11">
    <location>
        <begin position="282"/>
        <end position="365"/>
    </location>
</feature>
<keyword evidence="7" id="KW-1015">Disulfide bond</keyword>
<keyword evidence="5 10" id="KW-1133">Transmembrane helix</keyword>
<feature type="region of interest" description="Disordered" evidence="9">
    <location>
        <begin position="723"/>
        <end position="744"/>
    </location>
</feature>
<evidence type="ECO:0000256" key="2">
    <source>
        <dbReference type="ARBA" id="ARBA00022692"/>
    </source>
</evidence>
<evidence type="ECO:0000259" key="12">
    <source>
        <dbReference type="PROSITE" id="PS50853"/>
    </source>
</evidence>
<dbReference type="InterPro" id="IPR056754">
    <property type="entry name" value="DSCAM/DSCAML_C"/>
</dbReference>
<accession>A0A9P0NQH4</accession>
<dbReference type="GO" id="GO:0005886">
    <property type="term" value="C:plasma membrane"/>
    <property type="evidence" value="ECO:0007669"/>
    <property type="project" value="TreeGrafter"/>
</dbReference>
<dbReference type="SMART" id="SM00060">
    <property type="entry name" value="FN3"/>
    <property type="match status" value="4"/>
</dbReference>
<keyword evidence="3" id="KW-0732">Signal</keyword>
<evidence type="ECO:0000256" key="7">
    <source>
        <dbReference type="ARBA" id="ARBA00023157"/>
    </source>
</evidence>
<dbReference type="Pfam" id="PF13927">
    <property type="entry name" value="Ig_3"/>
    <property type="match status" value="2"/>
</dbReference>
<evidence type="ECO:0008006" key="15">
    <source>
        <dbReference type="Google" id="ProtNLM"/>
    </source>
</evidence>
<dbReference type="FunFam" id="2.60.40.10:FF:000032">
    <property type="entry name" value="palladin isoform X1"/>
    <property type="match status" value="1"/>
</dbReference>
<feature type="domain" description="Fibronectin type-III" evidence="12">
    <location>
        <begin position="373"/>
        <end position="468"/>
    </location>
</feature>
<evidence type="ECO:0000259" key="11">
    <source>
        <dbReference type="PROSITE" id="PS50835"/>
    </source>
</evidence>
<dbReference type="InterPro" id="IPR003598">
    <property type="entry name" value="Ig_sub2"/>
</dbReference>
<evidence type="ECO:0000313" key="14">
    <source>
        <dbReference type="Proteomes" id="UP001154329"/>
    </source>
</evidence>
<keyword evidence="6 10" id="KW-0472">Membrane</keyword>
<dbReference type="GO" id="GO:0007156">
    <property type="term" value="P:homophilic cell adhesion via plasma membrane adhesion molecules"/>
    <property type="evidence" value="ECO:0007669"/>
    <property type="project" value="TreeGrafter"/>
</dbReference>
<comment type="subcellular location">
    <subcellularLocation>
        <location evidence="1">Membrane</location>
        <topology evidence="1">Single-pass membrane protein</topology>
    </subcellularLocation>
</comment>
<dbReference type="CDD" id="cd00096">
    <property type="entry name" value="Ig"/>
    <property type="match status" value="1"/>
</dbReference>
<dbReference type="PANTHER" id="PTHR10075:SF100">
    <property type="entry name" value="FASCICLIN-2"/>
    <property type="match status" value="1"/>
</dbReference>
<dbReference type="InterPro" id="IPR036116">
    <property type="entry name" value="FN3_sf"/>
</dbReference>
<proteinExistence type="predicted"/>
<keyword evidence="4" id="KW-0130">Cell adhesion</keyword>
<sequence length="832" mass="93477">MNNVSRSDTGDYTCVAANPVHSATYTAHLNVNVPPEWIIEPKDLNVVRDDQAEVNCSASGHPKPTIKWKKGSSKDSDQFSDDVMDNVTSDGTLIISKVTKKHEGYYACEANNEVGSPIVSIIRLNVQDEYNEIEVFHNGDDATISNLDTDTEYVFSIKVNTIQGPGKSSKPLICRTSESLPEAPAGLKSMLLSEDTALISWIPPKQPNGQIQHFTLYEREKINGVQGAVKSQSFEPHIRQIQLSIYRHSSSYLWWITATNSVGESDKSRTASLSTVKSGGMPAAIGNFHGKIQTKWHTNIDLPCITSGIPTPKVKWTFNSQPIDILHSQRLVNDNFTLHLESVTSVDSGNYTCTAWNVYGSENVTTSLLVVEPPKPPILGVVNVSWTNVTVNWTKAPNTYAVQQYLLSYKYVNEPENMYTEIALPAHSNVFTLPNIKCGTTIAFSISASNRVGHGMQSRPFHVKTLQGKTPIAPTQNEAIEQMVSGFLIHLQKWNAKYCPITHFSVYKRLTTEKEWTTVNENITPSGIYSIETLNPSTNYNILIKCYNSAGMTSTMYTASTLTNYGGNFDKEPLSVNDKIMLTIYNIAVMWPLAVALLLLIIISVSLIICYKYRHMYKKNQRHLEANNMILKNNSCSKSEIHSDAYETCTPFKSKSTILTNDDSNYNEISPYATFQISPSKSPKRNKQYFCTNCGENLDICNCNRLYCSQADYTNFLRRPIPKRVPSYSDNNNDDLKSQSSSIHEFYDIERNSKTCEPMKKPKRRLLPLPDSSRRGSNQSSRECRSTNLHETTFMMPIQHHGSYPHNDTDEEDNETMSSGRGSRPVPYRVCY</sequence>
<dbReference type="GO" id="GO:0030424">
    <property type="term" value="C:axon"/>
    <property type="evidence" value="ECO:0007669"/>
    <property type="project" value="TreeGrafter"/>
</dbReference>
<dbReference type="PROSITE" id="PS50835">
    <property type="entry name" value="IG_LIKE"/>
    <property type="match status" value="2"/>
</dbReference>
<reference evidence="13" key="2">
    <citation type="submission" date="2022-10" db="EMBL/GenBank/DDBJ databases">
        <authorList>
            <consortium name="ENA_rothamsted_submissions"/>
            <consortium name="culmorum"/>
            <person name="King R."/>
        </authorList>
    </citation>
    <scope>NUCLEOTIDE SEQUENCE</scope>
</reference>
<dbReference type="PANTHER" id="PTHR10075">
    <property type="entry name" value="BASIGIN RELATED"/>
    <property type="match status" value="1"/>
</dbReference>
<evidence type="ECO:0000256" key="4">
    <source>
        <dbReference type="ARBA" id="ARBA00022889"/>
    </source>
</evidence>
<dbReference type="PROSITE" id="PS50853">
    <property type="entry name" value="FN3"/>
    <property type="match status" value="3"/>
</dbReference>
<evidence type="ECO:0000256" key="10">
    <source>
        <dbReference type="SAM" id="Phobius"/>
    </source>
</evidence>
<dbReference type="GO" id="GO:0098632">
    <property type="term" value="F:cell-cell adhesion mediator activity"/>
    <property type="evidence" value="ECO:0007669"/>
    <property type="project" value="TreeGrafter"/>
</dbReference>
<dbReference type="SUPFAM" id="SSF49265">
    <property type="entry name" value="Fibronectin type III"/>
    <property type="match status" value="2"/>
</dbReference>
<dbReference type="SUPFAM" id="SSF48726">
    <property type="entry name" value="Immunoglobulin"/>
    <property type="match status" value="3"/>
</dbReference>
<dbReference type="Proteomes" id="UP001154329">
    <property type="component" value="Chromosome 3"/>
</dbReference>
<gene>
    <name evidence="13" type="ORF">APHIGO_LOCUS9017</name>
</gene>
<name>A0A9P0NQH4_APHGO</name>
<dbReference type="InterPro" id="IPR003599">
    <property type="entry name" value="Ig_sub"/>
</dbReference>
<dbReference type="Gene3D" id="2.60.40.10">
    <property type="entry name" value="Immunoglobulins"/>
    <property type="match status" value="6"/>
</dbReference>
<dbReference type="InterPro" id="IPR013783">
    <property type="entry name" value="Ig-like_fold"/>
</dbReference>